<accession>A0A0A7G0C2</accession>
<sequence>MKYRKNYLNSSESMQIMFLTALNNNLHEIINEWGKRKILTNDAITKLSEAKISINEVIQTVFDNLDQKELKKINNKIDNNTICIYDIHQLNQLEKRRIEAESKVYMDYDTFCDFAEEIMDIRCNGCKTSWRECKLYNVLNAHNAPESQFDLCNCKYSYKL</sequence>
<reference evidence="2 3" key="1">
    <citation type="journal article" date="2015" name="Infect. Genet. Evol.">
        <title>Genomic sequences of six botulinum neurotoxin-producing strains representing three clostridial species illustrate the mobility and diversity of botulinum neurotoxin genes.</title>
        <authorList>
            <person name="Smith T.J."/>
            <person name="Hill K.K."/>
            <person name="Xie G."/>
            <person name="Foley B.T."/>
            <person name="Williamson C.H."/>
            <person name="Foster J.T."/>
            <person name="Johnson S.L."/>
            <person name="Chertkov O."/>
            <person name="Teshima H."/>
            <person name="Gibbons H.S."/>
            <person name="Johnsky L.A."/>
            <person name="Karavis M.A."/>
            <person name="Smith L.A."/>
        </authorList>
    </citation>
    <scope>NUCLEOTIDE SEQUENCE [LARGE SCALE GENOMIC DNA]</scope>
    <source>
        <strain evidence="2">Sullivan</strain>
        <plasmid evidence="3">Plasmid pCBJ</plasmid>
    </source>
</reference>
<protein>
    <recommendedName>
        <fullName evidence="1">DUF5651 domain-containing protein</fullName>
    </recommendedName>
</protein>
<dbReference type="RefSeq" id="WP_040113710.1">
    <property type="nucleotide sequence ID" value="NZ_CP006906.1"/>
</dbReference>
<dbReference type="EMBL" id="CP006906">
    <property type="protein sequence ID" value="AIY85299.1"/>
    <property type="molecule type" value="Genomic_DNA"/>
</dbReference>
<name>A0A0A7G0C2_9CLOT</name>
<evidence type="ECO:0000313" key="2">
    <source>
        <dbReference type="EMBL" id="AIY85299.1"/>
    </source>
</evidence>
<dbReference type="KEGG" id="cbv:U729_3183"/>
<geneLocation type="plasmid" evidence="2 3">
    <name>pCBJ</name>
</geneLocation>
<dbReference type="Proteomes" id="UP000030635">
    <property type="component" value="Plasmid pCBJ"/>
</dbReference>
<dbReference type="InterPro" id="IPR043711">
    <property type="entry name" value="DUF5651"/>
</dbReference>
<evidence type="ECO:0000259" key="1">
    <source>
        <dbReference type="Pfam" id="PF18892"/>
    </source>
</evidence>
<organism evidence="2 3">
    <name type="scientific">Clostridium baratii str. Sullivan</name>
    <dbReference type="NCBI Taxonomy" id="1415775"/>
    <lineage>
        <taxon>Bacteria</taxon>
        <taxon>Bacillati</taxon>
        <taxon>Bacillota</taxon>
        <taxon>Clostridia</taxon>
        <taxon>Eubacteriales</taxon>
        <taxon>Clostridiaceae</taxon>
        <taxon>Clostridium</taxon>
    </lineage>
</organism>
<keyword evidence="3" id="KW-1185">Reference proteome</keyword>
<dbReference type="HOGENOM" id="CLU_1649140_0_0_9"/>
<gene>
    <name evidence="2" type="ORF">U729_3183</name>
</gene>
<proteinExistence type="predicted"/>
<dbReference type="OrthoDB" id="2988369at2"/>
<dbReference type="Pfam" id="PF18892">
    <property type="entry name" value="DUF5651"/>
    <property type="match status" value="1"/>
</dbReference>
<dbReference type="AlphaFoldDB" id="A0A0A7G0C2"/>
<feature type="domain" description="DUF5651" evidence="1">
    <location>
        <begin position="106"/>
        <end position="158"/>
    </location>
</feature>
<evidence type="ECO:0000313" key="3">
    <source>
        <dbReference type="Proteomes" id="UP000030635"/>
    </source>
</evidence>
<keyword evidence="2" id="KW-0614">Plasmid</keyword>